<protein>
    <submittedName>
        <fullName evidence="1">Uncharacterized protein</fullName>
    </submittedName>
</protein>
<organism evidence="1">
    <name type="scientific">Arundo donax</name>
    <name type="common">Giant reed</name>
    <name type="synonym">Donax arundinaceus</name>
    <dbReference type="NCBI Taxonomy" id="35708"/>
    <lineage>
        <taxon>Eukaryota</taxon>
        <taxon>Viridiplantae</taxon>
        <taxon>Streptophyta</taxon>
        <taxon>Embryophyta</taxon>
        <taxon>Tracheophyta</taxon>
        <taxon>Spermatophyta</taxon>
        <taxon>Magnoliopsida</taxon>
        <taxon>Liliopsida</taxon>
        <taxon>Poales</taxon>
        <taxon>Poaceae</taxon>
        <taxon>PACMAD clade</taxon>
        <taxon>Arundinoideae</taxon>
        <taxon>Arundineae</taxon>
        <taxon>Arundo</taxon>
    </lineage>
</organism>
<sequence length="35" mass="3789">MLSFPASSLYSGFGGSKLVRLIHHFISHSSSFGHP</sequence>
<dbReference type="EMBL" id="GBRH01196599">
    <property type="protein sequence ID" value="JAE01297.1"/>
    <property type="molecule type" value="Transcribed_RNA"/>
</dbReference>
<dbReference type="AlphaFoldDB" id="A0A0A9EMF5"/>
<proteinExistence type="predicted"/>
<evidence type="ECO:0000313" key="1">
    <source>
        <dbReference type="EMBL" id="JAE01297.1"/>
    </source>
</evidence>
<name>A0A0A9EMF5_ARUDO</name>
<reference evidence="1" key="1">
    <citation type="submission" date="2014-09" db="EMBL/GenBank/DDBJ databases">
        <authorList>
            <person name="Magalhaes I.L.F."/>
            <person name="Oliveira U."/>
            <person name="Santos F.R."/>
            <person name="Vidigal T.H.D.A."/>
            <person name="Brescovit A.D."/>
            <person name="Santos A.J."/>
        </authorList>
    </citation>
    <scope>NUCLEOTIDE SEQUENCE</scope>
    <source>
        <tissue evidence="1">Shoot tissue taken approximately 20 cm above the soil surface</tissue>
    </source>
</reference>
<accession>A0A0A9EMF5</accession>
<reference evidence="1" key="2">
    <citation type="journal article" date="2015" name="Data Brief">
        <title>Shoot transcriptome of the giant reed, Arundo donax.</title>
        <authorList>
            <person name="Barrero R.A."/>
            <person name="Guerrero F.D."/>
            <person name="Moolhuijzen P."/>
            <person name="Goolsby J.A."/>
            <person name="Tidwell J."/>
            <person name="Bellgard S.E."/>
            <person name="Bellgard M.I."/>
        </authorList>
    </citation>
    <scope>NUCLEOTIDE SEQUENCE</scope>
    <source>
        <tissue evidence="1">Shoot tissue taken approximately 20 cm above the soil surface</tissue>
    </source>
</reference>